<comment type="caution">
    <text evidence="1">The sequence shown here is derived from an EMBL/GenBank/DDBJ whole genome shotgun (WGS) entry which is preliminary data.</text>
</comment>
<name>A0A4S8Q5W4_9ACTN</name>
<dbReference type="AlphaFoldDB" id="A0A4S8Q5W4"/>
<reference evidence="1 2" key="2">
    <citation type="submission" date="2019-05" db="EMBL/GenBank/DDBJ databases">
        <title>Glycomyces buryatensis sp. nov.</title>
        <authorList>
            <person name="Nikitina E."/>
        </authorList>
    </citation>
    <scope>NUCLEOTIDE SEQUENCE [LARGE SCALE GENOMIC DNA]</scope>
    <source>
        <strain evidence="1 2">18</strain>
    </source>
</reference>
<dbReference type="EMBL" id="STGY01000065">
    <property type="protein sequence ID" value="THV39653.1"/>
    <property type="molecule type" value="Genomic_DNA"/>
</dbReference>
<protein>
    <submittedName>
        <fullName evidence="1">Uncharacterized protein</fullName>
    </submittedName>
</protein>
<gene>
    <name evidence="1" type="ORF">FAB82_17440</name>
</gene>
<sequence length="112" mass="12663">MNDSEASAAEPNSLRDYDRARIVHAFEGDTFALVFEPTGRTANEFVIAMLVYDGARPRLRDLADFTVYQDGKLLGYKRLADLYGFRDEKIRKWIEGERETLAGLVKSASESP</sequence>
<evidence type="ECO:0000313" key="1">
    <source>
        <dbReference type="EMBL" id="THV39653.1"/>
    </source>
</evidence>
<keyword evidence="2" id="KW-1185">Reference proteome</keyword>
<reference evidence="2" key="1">
    <citation type="submission" date="2019-04" db="EMBL/GenBank/DDBJ databases">
        <title>Nocardioides xinjiangensis sp. nov.</title>
        <authorList>
            <person name="Liu S."/>
        </authorList>
    </citation>
    <scope>NUCLEOTIDE SEQUENCE [LARGE SCALE GENOMIC DNA]</scope>
    <source>
        <strain evidence="2">18</strain>
    </source>
</reference>
<proteinExistence type="predicted"/>
<dbReference type="Proteomes" id="UP000308760">
    <property type="component" value="Unassembled WGS sequence"/>
</dbReference>
<accession>A0A4S8Q5W4</accession>
<dbReference type="RefSeq" id="WP_136535820.1">
    <property type="nucleotide sequence ID" value="NZ_STGY01000065.1"/>
</dbReference>
<organism evidence="1 2">
    <name type="scientific">Glycomyces buryatensis</name>
    <dbReference type="NCBI Taxonomy" id="2570927"/>
    <lineage>
        <taxon>Bacteria</taxon>
        <taxon>Bacillati</taxon>
        <taxon>Actinomycetota</taxon>
        <taxon>Actinomycetes</taxon>
        <taxon>Glycomycetales</taxon>
        <taxon>Glycomycetaceae</taxon>
        <taxon>Glycomyces</taxon>
    </lineage>
</organism>
<evidence type="ECO:0000313" key="2">
    <source>
        <dbReference type="Proteomes" id="UP000308760"/>
    </source>
</evidence>